<reference evidence="2 3" key="1">
    <citation type="journal article" date="2016" name="Nat. Commun.">
        <title>Ectomycorrhizal ecology is imprinted in the genome of the dominant symbiotic fungus Cenococcum geophilum.</title>
        <authorList>
            <consortium name="DOE Joint Genome Institute"/>
            <person name="Peter M."/>
            <person name="Kohler A."/>
            <person name="Ohm R.A."/>
            <person name="Kuo A."/>
            <person name="Krutzmann J."/>
            <person name="Morin E."/>
            <person name="Arend M."/>
            <person name="Barry K.W."/>
            <person name="Binder M."/>
            <person name="Choi C."/>
            <person name="Clum A."/>
            <person name="Copeland A."/>
            <person name="Grisel N."/>
            <person name="Haridas S."/>
            <person name="Kipfer T."/>
            <person name="LaButti K."/>
            <person name="Lindquist E."/>
            <person name="Lipzen A."/>
            <person name="Maire R."/>
            <person name="Meier B."/>
            <person name="Mihaltcheva S."/>
            <person name="Molinier V."/>
            <person name="Murat C."/>
            <person name="Poggeler S."/>
            <person name="Quandt C.A."/>
            <person name="Sperisen C."/>
            <person name="Tritt A."/>
            <person name="Tisserant E."/>
            <person name="Crous P.W."/>
            <person name="Henrissat B."/>
            <person name="Nehls U."/>
            <person name="Egli S."/>
            <person name="Spatafora J.W."/>
            <person name="Grigoriev I.V."/>
            <person name="Martin F.M."/>
        </authorList>
    </citation>
    <scope>NUCLEOTIDE SEQUENCE [LARGE SCALE GENOMIC DNA]</scope>
    <source>
        <strain evidence="2 3">CBS 207.34</strain>
    </source>
</reference>
<dbReference type="OrthoDB" id="10549242at2759"/>
<keyword evidence="1" id="KW-0472">Membrane</keyword>
<evidence type="ECO:0000313" key="2">
    <source>
        <dbReference type="EMBL" id="OCL14013.1"/>
    </source>
</evidence>
<sequence>MVHWTRLRLLPSAFALPKMPDQSPAYAAYFCAELICCLVLLDILLYWYYNVFHLRSVNISLLGWHYHCSTHWKYLVVQILLRFIPFQVTIGVLIWFCLADRELQPPQIPFRPIGWLLAFSLWTALSFQISALWRLCRRLAEAGRPIFHLMPASASVIVVLSQASGTSLSQLKSHRQSGCALIALGSFLTHALFISVPIFLICEALCLRELEEPFRIKAIQFLKRTDSWGALCTTIIGIVAAVASMILLLADSVYLFLLGECIVACVIIGARVSVQAWKYHRRGEALRRSGAEGLVRIDSAQEMTEV</sequence>
<name>A0A8E2JYC5_9PEZI</name>
<evidence type="ECO:0000256" key="1">
    <source>
        <dbReference type="SAM" id="Phobius"/>
    </source>
</evidence>
<proteinExistence type="predicted"/>
<gene>
    <name evidence="2" type="ORF">AOQ84DRAFT_69964</name>
</gene>
<accession>A0A8E2JYC5</accession>
<dbReference type="Proteomes" id="UP000250140">
    <property type="component" value="Unassembled WGS sequence"/>
</dbReference>
<feature type="transmembrane region" description="Helical" evidence="1">
    <location>
        <begin position="26"/>
        <end position="49"/>
    </location>
</feature>
<protein>
    <submittedName>
        <fullName evidence="2">Uncharacterized protein</fullName>
    </submittedName>
</protein>
<feature type="transmembrane region" description="Helical" evidence="1">
    <location>
        <begin position="113"/>
        <end position="133"/>
    </location>
</feature>
<dbReference type="EMBL" id="KV748634">
    <property type="protein sequence ID" value="OCL14013.1"/>
    <property type="molecule type" value="Genomic_DNA"/>
</dbReference>
<feature type="transmembrane region" description="Helical" evidence="1">
    <location>
        <begin position="254"/>
        <end position="274"/>
    </location>
</feature>
<organism evidence="2 3">
    <name type="scientific">Glonium stellatum</name>
    <dbReference type="NCBI Taxonomy" id="574774"/>
    <lineage>
        <taxon>Eukaryota</taxon>
        <taxon>Fungi</taxon>
        <taxon>Dikarya</taxon>
        <taxon>Ascomycota</taxon>
        <taxon>Pezizomycotina</taxon>
        <taxon>Dothideomycetes</taxon>
        <taxon>Pleosporomycetidae</taxon>
        <taxon>Gloniales</taxon>
        <taxon>Gloniaceae</taxon>
        <taxon>Glonium</taxon>
    </lineage>
</organism>
<dbReference type="AlphaFoldDB" id="A0A8E2JYC5"/>
<feature type="transmembrane region" description="Helical" evidence="1">
    <location>
        <begin position="79"/>
        <end position="98"/>
    </location>
</feature>
<keyword evidence="1" id="KW-0812">Transmembrane</keyword>
<evidence type="ECO:0000313" key="3">
    <source>
        <dbReference type="Proteomes" id="UP000250140"/>
    </source>
</evidence>
<keyword evidence="1" id="KW-1133">Transmembrane helix</keyword>
<feature type="transmembrane region" description="Helical" evidence="1">
    <location>
        <begin position="183"/>
        <end position="207"/>
    </location>
</feature>
<feature type="transmembrane region" description="Helical" evidence="1">
    <location>
        <begin position="228"/>
        <end position="248"/>
    </location>
</feature>
<keyword evidence="3" id="KW-1185">Reference proteome</keyword>
<feature type="transmembrane region" description="Helical" evidence="1">
    <location>
        <begin position="145"/>
        <end position="163"/>
    </location>
</feature>